<dbReference type="EMBL" id="JBHSIM010000058">
    <property type="protein sequence ID" value="MFC4836177.1"/>
    <property type="molecule type" value="Genomic_DNA"/>
</dbReference>
<sequence>MSARTWRQLLVWLHLASSVSWMSQAAALAVLLFTAIGPASIPVRIGAVTSAKLLDTTLLVYSANIATATGLLLAATTSWGFWLHRWVSIKLVLTTGQLYLGIGILSPRTDAAVTTVTSGGAAGVAGLGAAATLMASAFAVQVWLSVAKPGGRTRRAANARRPGSAPGWLFALAVLAPIAETVLGVGITGPLPVLSLVVLIVAAVHRTRERSSAPGPGKALTSAKRQPAASRA</sequence>
<keyword evidence="2" id="KW-0472">Membrane</keyword>
<feature type="region of interest" description="Disordered" evidence="1">
    <location>
        <begin position="210"/>
        <end position="232"/>
    </location>
</feature>
<feature type="transmembrane region" description="Helical" evidence="2">
    <location>
        <begin position="89"/>
        <end position="107"/>
    </location>
</feature>
<comment type="caution">
    <text evidence="3">The sequence shown here is derived from an EMBL/GenBank/DDBJ whole genome shotgun (WGS) entry which is preliminary data.</text>
</comment>
<keyword evidence="2" id="KW-1133">Transmembrane helix</keyword>
<evidence type="ECO:0000256" key="1">
    <source>
        <dbReference type="SAM" id="MobiDB-lite"/>
    </source>
</evidence>
<name>A0ABV9RSM6_9PSEU</name>
<accession>A0ABV9RSM6</accession>
<keyword evidence="2" id="KW-0812">Transmembrane</keyword>
<evidence type="ECO:0000313" key="3">
    <source>
        <dbReference type="EMBL" id="MFC4836177.1"/>
    </source>
</evidence>
<dbReference type="Proteomes" id="UP001595909">
    <property type="component" value="Unassembled WGS sequence"/>
</dbReference>
<gene>
    <name evidence="3" type="ORF">ACFPEL_27465</name>
</gene>
<feature type="transmembrane region" description="Helical" evidence="2">
    <location>
        <begin position="119"/>
        <end position="144"/>
    </location>
</feature>
<feature type="transmembrane region" description="Helical" evidence="2">
    <location>
        <begin position="165"/>
        <end position="183"/>
    </location>
</feature>
<proteinExistence type="predicted"/>
<organism evidence="3 4">
    <name type="scientific">Actinomycetospora chibensis</name>
    <dbReference type="NCBI Taxonomy" id="663606"/>
    <lineage>
        <taxon>Bacteria</taxon>
        <taxon>Bacillati</taxon>
        <taxon>Actinomycetota</taxon>
        <taxon>Actinomycetes</taxon>
        <taxon>Pseudonocardiales</taxon>
        <taxon>Pseudonocardiaceae</taxon>
        <taxon>Actinomycetospora</taxon>
    </lineage>
</organism>
<evidence type="ECO:0000256" key="2">
    <source>
        <dbReference type="SAM" id="Phobius"/>
    </source>
</evidence>
<dbReference type="RefSeq" id="WP_274190110.1">
    <property type="nucleotide sequence ID" value="NZ_BAABHN010000058.1"/>
</dbReference>
<reference evidence="4" key="1">
    <citation type="journal article" date="2019" name="Int. J. Syst. Evol. Microbiol.">
        <title>The Global Catalogue of Microorganisms (GCM) 10K type strain sequencing project: providing services to taxonomists for standard genome sequencing and annotation.</title>
        <authorList>
            <consortium name="The Broad Institute Genomics Platform"/>
            <consortium name="The Broad Institute Genome Sequencing Center for Infectious Disease"/>
            <person name="Wu L."/>
            <person name="Ma J."/>
        </authorList>
    </citation>
    <scope>NUCLEOTIDE SEQUENCE [LARGE SCALE GENOMIC DNA]</scope>
    <source>
        <strain evidence="4">CCUG 50347</strain>
    </source>
</reference>
<feature type="transmembrane region" description="Helical" evidence="2">
    <location>
        <begin position="58"/>
        <end position="82"/>
    </location>
</feature>
<protein>
    <submittedName>
        <fullName evidence="3">Uncharacterized protein</fullName>
    </submittedName>
</protein>
<keyword evidence="4" id="KW-1185">Reference proteome</keyword>
<evidence type="ECO:0000313" key="4">
    <source>
        <dbReference type="Proteomes" id="UP001595909"/>
    </source>
</evidence>